<feature type="transmembrane region" description="Helical" evidence="13">
    <location>
        <begin position="659"/>
        <end position="677"/>
    </location>
</feature>
<dbReference type="VEuPathDB" id="FungiDB:AO090010000719"/>
<name>A0A1S9DFL3_ASPOZ</name>
<dbReference type="GO" id="GO:0003677">
    <property type="term" value="F:DNA binding"/>
    <property type="evidence" value="ECO:0007669"/>
    <property type="project" value="InterPro"/>
</dbReference>
<protein>
    <recommendedName>
        <fullName evidence="4">histidinol-phosphatase</fullName>
        <ecNumber evidence="4">3.1.3.15</ecNumber>
    </recommendedName>
</protein>
<dbReference type="VEuPathDB" id="FungiDB:AO090010000720"/>
<dbReference type="Proteomes" id="UP000190312">
    <property type="component" value="Unassembled WGS sequence"/>
</dbReference>
<dbReference type="GO" id="GO:0005737">
    <property type="term" value="C:cytoplasm"/>
    <property type="evidence" value="ECO:0007669"/>
    <property type="project" value="TreeGrafter"/>
</dbReference>
<evidence type="ECO:0000259" key="14">
    <source>
        <dbReference type="Pfam" id="PF02811"/>
    </source>
</evidence>
<proteinExistence type="inferred from homology"/>
<comment type="similarity">
    <text evidence="3">Belongs to the PHP hydrolase family. HisK subfamily.</text>
</comment>
<dbReference type="Pfam" id="PF07690">
    <property type="entry name" value="MFS_1"/>
    <property type="match status" value="1"/>
</dbReference>
<reference evidence="16 17" key="1">
    <citation type="submission" date="2016-10" db="EMBL/GenBank/DDBJ databases">
        <title>Genome sequencing of Aspergillus oryzae BCC7051.</title>
        <authorList>
            <person name="Thammarongtham C."/>
            <person name="Vorapreeda T."/>
            <person name="Nookaew I."/>
            <person name="Srisuk T."/>
            <person name="Land M."/>
            <person name="Jeennor S."/>
            <person name="Laoteng K."/>
        </authorList>
    </citation>
    <scope>NUCLEOTIDE SEQUENCE [LARGE SCALE GENOMIC DNA]</scope>
    <source>
        <strain evidence="16 17">BCC7051</strain>
    </source>
</reference>
<feature type="transmembrane region" description="Helical" evidence="13">
    <location>
        <begin position="571"/>
        <end position="589"/>
    </location>
</feature>
<dbReference type="EMBL" id="MKZY01000006">
    <property type="protein sequence ID" value="OOO07845.1"/>
    <property type="molecule type" value="Genomic_DNA"/>
</dbReference>
<evidence type="ECO:0000256" key="4">
    <source>
        <dbReference type="ARBA" id="ARBA00013085"/>
    </source>
</evidence>
<dbReference type="eggNOG" id="KOG2563">
    <property type="taxonomic scope" value="Eukaryota"/>
</dbReference>
<evidence type="ECO:0000259" key="15">
    <source>
        <dbReference type="Pfam" id="PF04082"/>
    </source>
</evidence>
<dbReference type="VEuPathDB" id="FungiDB:AO090010000718"/>
<gene>
    <name evidence="16" type="ORF">OAory_01043450</name>
</gene>
<dbReference type="PANTHER" id="PTHR21039:SF0">
    <property type="entry name" value="HISTIDINOL-PHOSPHATASE"/>
    <property type="match status" value="1"/>
</dbReference>
<evidence type="ECO:0000256" key="2">
    <source>
        <dbReference type="ARBA" id="ARBA00004970"/>
    </source>
</evidence>
<keyword evidence="13" id="KW-0812">Transmembrane</keyword>
<dbReference type="Gene3D" id="1.20.1250.20">
    <property type="entry name" value="MFS general substrate transporter like domains"/>
    <property type="match status" value="1"/>
</dbReference>
<accession>A0A1S9DFL3</accession>
<dbReference type="InterPro" id="IPR010140">
    <property type="entry name" value="Histidinol_P_phosphatase_HisJ"/>
</dbReference>
<dbReference type="EC" id="3.1.3.15" evidence="4"/>
<feature type="transmembrane region" description="Helical" evidence="13">
    <location>
        <begin position="351"/>
        <end position="369"/>
    </location>
</feature>
<feature type="transmembrane region" description="Helical" evidence="13">
    <location>
        <begin position="1247"/>
        <end position="1266"/>
    </location>
</feature>
<dbReference type="VEuPathDB" id="FungiDB:AO090001000180"/>
<keyword evidence="13" id="KW-1133">Transmembrane helix</keyword>
<evidence type="ECO:0000256" key="6">
    <source>
        <dbReference type="ARBA" id="ARBA00022801"/>
    </source>
</evidence>
<organism evidence="16 17">
    <name type="scientific">Aspergillus oryzae</name>
    <name type="common">Yellow koji mold</name>
    <dbReference type="NCBI Taxonomy" id="5062"/>
    <lineage>
        <taxon>Eukaryota</taxon>
        <taxon>Fungi</taxon>
        <taxon>Dikarya</taxon>
        <taxon>Ascomycota</taxon>
        <taxon>Pezizomycotina</taxon>
        <taxon>Eurotiomycetes</taxon>
        <taxon>Eurotiomycetidae</taxon>
        <taxon>Eurotiales</taxon>
        <taxon>Aspergillaceae</taxon>
        <taxon>Aspergillus</taxon>
        <taxon>Aspergillus subgen. Circumdati</taxon>
    </lineage>
</organism>
<feature type="transmembrane region" description="Helical" evidence="13">
    <location>
        <begin position="601"/>
        <end position="620"/>
    </location>
</feature>
<dbReference type="GO" id="GO:0004401">
    <property type="term" value="F:histidinol-phosphatase activity"/>
    <property type="evidence" value="ECO:0007669"/>
    <property type="project" value="UniProtKB-EC"/>
</dbReference>
<evidence type="ECO:0000256" key="1">
    <source>
        <dbReference type="ARBA" id="ARBA00004141"/>
    </source>
</evidence>
<feature type="transmembrane region" description="Helical" evidence="13">
    <location>
        <begin position="381"/>
        <end position="402"/>
    </location>
</feature>
<evidence type="ECO:0000256" key="10">
    <source>
        <dbReference type="ARBA" id="ARBA00023242"/>
    </source>
</evidence>
<feature type="region of interest" description="Disordered" evidence="12">
    <location>
        <begin position="795"/>
        <end position="817"/>
    </location>
</feature>
<dbReference type="Gene3D" id="3.20.20.140">
    <property type="entry name" value="Metal-dependent hydrolases"/>
    <property type="match status" value="1"/>
</dbReference>
<feature type="transmembrane region" description="Helical" evidence="13">
    <location>
        <begin position="729"/>
        <end position="750"/>
    </location>
</feature>
<evidence type="ECO:0000256" key="8">
    <source>
        <dbReference type="ARBA" id="ARBA00023102"/>
    </source>
</evidence>
<comment type="pathway">
    <text evidence="2">Amino-acid biosynthesis; L-histidine biosynthesis; L-histidine from 5-phospho-alpha-D-ribose 1-diphosphate: step 8/9.</text>
</comment>
<keyword evidence="7" id="KW-0805">Transcription regulation</keyword>
<evidence type="ECO:0000256" key="9">
    <source>
        <dbReference type="ARBA" id="ARBA00023163"/>
    </source>
</evidence>
<keyword evidence="6" id="KW-0378">Hydrolase</keyword>
<evidence type="ECO:0000256" key="7">
    <source>
        <dbReference type="ARBA" id="ARBA00023015"/>
    </source>
</evidence>
<evidence type="ECO:0000256" key="11">
    <source>
        <dbReference type="ARBA" id="ARBA00049158"/>
    </source>
</evidence>
<keyword evidence="5" id="KW-0028">Amino-acid biosynthesis</keyword>
<dbReference type="SUPFAM" id="SSF103473">
    <property type="entry name" value="MFS general substrate transporter"/>
    <property type="match status" value="1"/>
</dbReference>
<dbReference type="InterPro" id="IPR036259">
    <property type="entry name" value="MFS_trans_sf"/>
</dbReference>
<evidence type="ECO:0000313" key="17">
    <source>
        <dbReference type="Proteomes" id="UP000190312"/>
    </source>
</evidence>
<keyword evidence="8" id="KW-0368">Histidine biosynthesis</keyword>
<dbReference type="GO" id="GO:0022857">
    <property type="term" value="F:transmembrane transporter activity"/>
    <property type="evidence" value="ECO:0007669"/>
    <property type="project" value="InterPro"/>
</dbReference>
<evidence type="ECO:0000256" key="13">
    <source>
        <dbReference type="SAM" id="Phobius"/>
    </source>
</evidence>
<evidence type="ECO:0000256" key="5">
    <source>
        <dbReference type="ARBA" id="ARBA00022605"/>
    </source>
</evidence>
<dbReference type="PANTHER" id="PTHR21039">
    <property type="entry name" value="HISTIDINOL PHOSPHATASE-RELATED"/>
    <property type="match status" value="1"/>
</dbReference>
<dbReference type="InterPro" id="IPR016195">
    <property type="entry name" value="Pol/histidinol_Pase-like"/>
</dbReference>
<dbReference type="Pfam" id="PF02811">
    <property type="entry name" value="PHP"/>
    <property type="match status" value="1"/>
</dbReference>
<feature type="compositionally biased region" description="Polar residues" evidence="12">
    <location>
        <begin position="1321"/>
        <end position="1334"/>
    </location>
</feature>
<evidence type="ECO:0000313" key="16">
    <source>
        <dbReference type="EMBL" id="OOO07845.1"/>
    </source>
</evidence>
<dbReference type="GO" id="GO:0006351">
    <property type="term" value="P:DNA-templated transcription"/>
    <property type="evidence" value="ECO:0007669"/>
    <property type="project" value="InterPro"/>
</dbReference>
<dbReference type="CDD" id="cd12110">
    <property type="entry name" value="PHP_HisPPase_Hisj_like"/>
    <property type="match status" value="1"/>
</dbReference>
<dbReference type="GO" id="GO:0008270">
    <property type="term" value="F:zinc ion binding"/>
    <property type="evidence" value="ECO:0007669"/>
    <property type="project" value="InterPro"/>
</dbReference>
<evidence type="ECO:0000256" key="3">
    <source>
        <dbReference type="ARBA" id="ARBA00009152"/>
    </source>
</evidence>
<comment type="catalytic activity">
    <reaction evidence="11">
        <text>L-histidinol phosphate + H2O = L-histidinol + phosphate</text>
        <dbReference type="Rhea" id="RHEA:14465"/>
        <dbReference type="ChEBI" id="CHEBI:15377"/>
        <dbReference type="ChEBI" id="CHEBI:43474"/>
        <dbReference type="ChEBI" id="CHEBI:57699"/>
        <dbReference type="ChEBI" id="CHEBI:57980"/>
        <dbReference type="EC" id="3.1.3.15"/>
    </reaction>
</comment>
<feature type="region of interest" description="Disordered" evidence="12">
    <location>
        <begin position="1321"/>
        <end position="1371"/>
    </location>
</feature>
<feature type="transmembrane region" description="Helical" evidence="13">
    <location>
        <begin position="697"/>
        <end position="717"/>
    </location>
</feature>
<dbReference type="CDD" id="cd12148">
    <property type="entry name" value="fungal_TF_MHR"/>
    <property type="match status" value="1"/>
</dbReference>
<evidence type="ECO:0000256" key="12">
    <source>
        <dbReference type="SAM" id="MobiDB-lite"/>
    </source>
</evidence>
<keyword evidence="13" id="KW-0472">Membrane</keyword>
<feature type="compositionally biased region" description="Polar residues" evidence="12">
    <location>
        <begin position="1344"/>
        <end position="1355"/>
    </location>
</feature>
<dbReference type="GO" id="GO:0016020">
    <property type="term" value="C:membrane"/>
    <property type="evidence" value="ECO:0007669"/>
    <property type="project" value="UniProtKB-SubCell"/>
</dbReference>
<dbReference type="Pfam" id="PF04082">
    <property type="entry name" value="Fungal_trans"/>
    <property type="match status" value="1"/>
</dbReference>
<dbReference type="InterPro" id="IPR004013">
    <property type="entry name" value="PHP_dom"/>
</dbReference>
<dbReference type="InterPro" id="IPR007219">
    <property type="entry name" value="XnlR_reg_dom"/>
</dbReference>
<dbReference type="SUPFAM" id="SSF89550">
    <property type="entry name" value="PHP domain-like"/>
    <property type="match status" value="1"/>
</dbReference>
<feature type="domain" description="PHP" evidence="14">
    <location>
        <begin position="5"/>
        <end position="219"/>
    </location>
</feature>
<dbReference type="GO" id="GO:0000105">
    <property type="term" value="P:L-histidine biosynthetic process"/>
    <property type="evidence" value="ECO:0007669"/>
    <property type="project" value="UniProtKB-UniPathway"/>
</dbReference>
<feature type="domain" description="Xylanolytic transcriptional activator regulatory" evidence="15">
    <location>
        <begin position="933"/>
        <end position="1157"/>
    </location>
</feature>
<sequence length="1411" mass="155735">MPFSHHSHSGEFCPSHAQNTLEQVIQTAILQGMEVFCLSEHMPRSSDELYEEEIEAGVTSSSMISNEAKYFMTAIQLRKKYASQIKILVGFESEWIRSDTSLRLIHDSLSRHPFEFFVGSVHHLHGIPIDWSRKLYSKAREVSGGTDERIFEDYFDVQFEMLQNLKPMIVGHFDLIRLHSDNPNASDGGFRRWTGVWQRVARNLRYISSYGGLLELNSAALRKGLEMPYPAAEVCQEFLALDGRFCLSDDSHGIAHVGAMYQEMLKYVEEQGIQKLYFLELAPDGTNQGFYLCLLLILNRPSQIETMVDNADIKCKSPGGSRPVTCTGPSSFDLGPGYQAPIVRKVYKRRFIGVAHLALLNIVVSWDWVTYPTVPVTSAEFLGVSVNAITWLSTSTLFAYCVSAPFVFHTVERMGLRGSNIVASVLLLVGNWIRYAGTVSAVKNYGVVMFGQIVIGLAQPFCLSTPSKFSDSWFTDQGRTSATAIATLANPLGAALGQFANPYLAKIPDDLPRMVLIISIISSVASLPSLFIPSKPPTPPSAAAAVNRTPLLVAFKDIAEKRDFWLLSLPFSIYVALFNSTITLINQAVIPYGATEEEAGIAGGILIGAGLLGAAIISPLNDRFKWYTGTIRILFPITCAMYISLVFAPASSWGIWPTYLVCAILGFSSFSLVPVLLELLAELTFPHSPEIGSTISWLGGQIFGAVFIIAQSAMIAGPTGNPPYNMHKSLVFSAIMSGVLLPLPLLLNLFGDRTKKGYDCVYSPLKRRFKARNYSPRRFLPASCLPLEETDRAEAPTPLLTASSSGRHPEDGGSNSGASQFQGLITDALSGPLYMDQLLQTRQPTGRTQNASFLLGANENHLASSSMSFFSDSRLNALSACLGNDALKSLITRISYMVKSRVEVLHRNLGPSSIWNQSGEVPRLSPDRRRHLIDMFFENIHPLHPFLDRHEFESRAFAPTLQADLANGVSWTALYYTVLALGCEFDGGGSFAPGDGEAWSLFKVALDLYPRVLLLNTDLLEVQAITAMAVFCLNLSGTQIQGKIISEAARVAQRAFLNKASTSSDAIIRSRAFWVVYYIEKTVTFHHGTTSFIVDCDIGSPIPIVQEAVFGDFDWFLTSVRFARLYSRTFTDLFSISATNNSKTAYLAKINQLERLLEQQCQTIPPQFRPGTKLRPQTFSHSCEIAAALRVHYHYHELKIALHRLKLHVTRDQSSSQSPSDIIDMMKSARAVIDLTRVIYQEPSTPFFIMIFMPLTALFILFDLVVHYPAHPDARSNLVLLESVTGYFSALEYATSGYLPGSMLIQFASIARTFHSSSHPAQVEDINNGNSGIDTTLGHPSPETLGTGSSTNSQMPWEVTPQPMSDESSQRSSYFPLDISMFADSRLTPGLEIMDLFGGPLPGVDFFSASN</sequence>
<dbReference type="OrthoDB" id="39175at2759"/>
<feature type="compositionally biased region" description="Polar residues" evidence="12">
    <location>
        <begin position="1362"/>
        <end position="1371"/>
    </location>
</feature>
<dbReference type="NCBIfam" id="TIGR01856">
    <property type="entry name" value="hisJ_fam"/>
    <property type="match status" value="1"/>
</dbReference>
<dbReference type="InterPro" id="IPR011701">
    <property type="entry name" value="MFS"/>
</dbReference>
<keyword evidence="10" id="KW-0539">Nucleus</keyword>
<dbReference type="UniPathway" id="UPA00031">
    <property type="reaction ID" value="UER00013"/>
</dbReference>
<comment type="subcellular location">
    <subcellularLocation>
        <location evidence="1">Membrane</location>
        <topology evidence="1">Multi-pass membrane protein</topology>
    </subcellularLocation>
</comment>
<feature type="transmembrane region" description="Helical" evidence="13">
    <location>
        <begin position="626"/>
        <end position="647"/>
    </location>
</feature>
<keyword evidence="9" id="KW-0804">Transcription</keyword>
<dbReference type="FunFam" id="3.20.20.140:FF:000059">
    <property type="entry name" value="Histidinol-phosphatase"/>
    <property type="match status" value="1"/>
</dbReference>
<comment type="caution">
    <text evidence="16">The sequence shown here is derived from an EMBL/GenBank/DDBJ whole genome shotgun (WGS) entry which is preliminary data.</text>
</comment>